<proteinExistence type="predicted"/>
<feature type="chain" id="PRO_5047427973" evidence="1">
    <location>
        <begin position="21"/>
        <end position="210"/>
    </location>
</feature>
<gene>
    <name evidence="3" type="ORF">K1I41_10675</name>
</gene>
<organism evidence="3 4">
    <name type="scientific">Flavobacterium litorale</name>
    <dbReference type="NCBI Taxonomy" id="2856519"/>
    <lineage>
        <taxon>Bacteria</taxon>
        <taxon>Pseudomonadati</taxon>
        <taxon>Bacteroidota</taxon>
        <taxon>Flavobacteriia</taxon>
        <taxon>Flavobacteriales</taxon>
        <taxon>Flavobacteriaceae</taxon>
        <taxon>Flavobacterium</taxon>
    </lineage>
</organism>
<keyword evidence="1" id="KW-0732">Signal</keyword>
<name>A0ABX8V576_9FLAO</name>
<evidence type="ECO:0000313" key="4">
    <source>
        <dbReference type="Proteomes" id="UP000825381"/>
    </source>
</evidence>
<reference evidence="3 4" key="1">
    <citation type="submission" date="2021-07" db="EMBL/GenBank/DDBJ databases">
        <title>Flavobacterium WSW3-B6 sp.nov, isolated from seaweed.</title>
        <authorList>
            <person name="Muhammad N."/>
            <person name="Ho H."/>
            <person name="Lee Y.-J."/>
            <person name="Nguyen T."/>
            <person name="Ho J."/>
            <person name="Kim S.-G."/>
        </authorList>
    </citation>
    <scope>NUCLEOTIDE SEQUENCE [LARGE SCALE GENOMIC DNA]</scope>
    <source>
        <strain evidence="3 4">WSW3-B6</strain>
    </source>
</reference>
<evidence type="ECO:0000256" key="1">
    <source>
        <dbReference type="SAM" id="SignalP"/>
    </source>
</evidence>
<evidence type="ECO:0000259" key="2">
    <source>
        <dbReference type="Pfam" id="PF13568"/>
    </source>
</evidence>
<feature type="signal peptide" evidence="1">
    <location>
        <begin position="1"/>
        <end position="20"/>
    </location>
</feature>
<protein>
    <submittedName>
        <fullName evidence="3">PorT family protein</fullName>
    </submittedName>
</protein>
<dbReference type="Proteomes" id="UP000825381">
    <property type="component" value="Chromosome"/>
</dbReference>
<keyword evidence="4" id="KW-1185">Reference proteome</keyword>
<dbReference type="InterPro" id="IPR025665">
    <property type="entry name" value="Beta-barrel_OMP_2"/>
</dbReference>
<dbReference type="SUPFAM" id="SSF56925">
    <property type="entry name" value="OMPA-like"/>
    <property type="match status" value="2"/>
</dbReference>
<evidence type="ECO:0000313" key="3">
    <source>
        <dbReference type="EMBL" id="QYJ67987.1"/>
    </source>
</evidence>
<accession>A0ABX8V576</accession>
<dbReference type="EMBL" id="CP080429">
    <property type="protein sequence ID" value="QYJ67987.1"/>
    <property type="molecule type" value="Genomic_DNA"/>
</dbReference>
<dbReference type="RefSeq" id="WP_220640332.1">
    <property type="nucleotide sequence ID" value="NZ_CP080429.1"/>
</dbReference>
<dbReference type="Gene3D" id="2.40.160.20">
    <property type="match status" value="1"/>
</dbReference>
<feature type="domain" description="Outer membrane protein beta-barrel" evidence="2">
    <location>
        <begin position="19"/>
        <end position="188"/>
    </location>
</feature>
<dbReference type="InterPro" id="IPR011250">
    <property type="entry name" value="OMP/PagP_B-barrel"/>
</dbReference>
<dbReference type="Pfam" id="PF13568">
    <property type="entry name" value="OMP_b-brl_2"/>
    <property type="match status" value="1"/>
</dbReference>
<sequence>MKKIILSLFALIAFTTTLQAQRGGNVEFSIAGGVNFSNVNSYFNNADFNTGYNFQGGIDFYFSEYWSIKAKAIYDSKGWDNDLIVIESRDRGRPSGTYLTDFELDYITVPLMANFHFGYDNNWYINFGPYVGFLLDARATAFDTDVMQDFEDTDVGIAFGLGVKIPVNEYFKFFIEFDGQSGFTDIFERNNRPDVNNYRGAINVGLNFML</sequence>